<organism evidence="3 4">
    <name type="scientific">candidate division WWE3 bacterium CG22_combo_CG10-13_8_21_14_all_39_12</name>
    <dbReference type="NCBI Taxonomy" id="1975094"/>
    <lineage>
        <taxon>Bacteria</taxon>
        <taxon>Katanobacteria</taxon>
    </lineage>
</organism>
<dbReference type="InterPro" id="IPR000504">
    <property type="entry name" value="RRM_dom"/>
</dbReference>
<accession>A0A2H0BFN5</accession>
<dbReference type="AlphaFoldDB" id="A0A2H0BFN5"/>
<sequence length="86" mass="9437">MEQENKLYIGNLPYSVTDASLAETFAVVGEVIEAVVIKDRDSGRSKGFGFVTMATPELAQQAISQLHESEVDGRQIVVNVARPREE</sequence>
<dbReference type="EMBL" id="PCSU01000048">
    <property type="protein sequence ID" value="PIP56486.1"/>
    <property type="molecule type" value="Genomic_DNA"/>
</dbReference>
<dbReference type="InterPro" id="IPR048289">
    <property type="entry name" value="RRM2_NsCP33-like"/>
</dbReference>
<evidence type="ECO:0000259" key="2">
    <source>
        <dbReference type="PROSITE" id="PS50102"/>
    </source>
</evidence>
<dbReference type="PANTHER" id="PTHR48024">
    <property type="entry name" value="GEO13361P1-RELATED"/>
    <property type="match status" value="1"/>
</dbReference>
<feature type="domain" description="RRM" evidence="2">
    <location>
        <begin position="5"/>
        <end position="83"/>
    </location>
</feature>
<dbReference type="PROSITE" id="PS50102">
    <property type="entry name" value="RRM"/>
    <property type="match status" value="1"/>
</dbReference>
<name>A0A2H0BFN5_UNCKA</name>
<dbReference type="Gene3D" id="3.30.70.330">
    <property type="match status" value="1"/>
</dbReference>
<evidence type="ECO:0000313" key="3">
    <source>
        <dbReference type="EMBL" id="PIP56486.1"/>
    </source>
</evidence>
<dbReference type="InterPro" id="IPR035979">
    <property type="entry name" value="RBD_domain_sf"/>
</dbReference>
<protein>
    <submittedName>
        <fullName evidence="3">RNA-binding protein</fullName>
    </submittedName>
</protein>
<reference evidence="3 4" key="1">
    <citation type="submission" date="2017-09" db="EMBL/GenBank/DDBJ databases">
        <title>Depth-based differentiation of microbial function through sediment-hosted aquifers and enrichment of novel symbionts in the deep terrestrial subsurface.</title>
        <authorList>
            <person name="Probst A.J."/>
            <person name="Ladd B."/>
            <person name="Jarett J.K."/>
            <person name="Geller-Mcgrath D.E."/>
            <person name="Sieber C.M."/>
            <person name="Emerson J.B."/>
            <person name="Anantharaman K."/>
            <person name="Thomas B.C."/>
            <person name="Malmstrom R."/>
            <person name="Stieglmeier M."/>
            <person name="Klingl A."/>
            <person name="Woyke T."/>
            <person name="Ryan C.M."/>
            <person name="Banfield J.F."/>
        </authorList>
    </citation>
    <scope>NUCLEOTIDE SEQUENCE [LARGE SCALE GENOMIC DNA]</scope>
    <source>
        <strain evidence="3">CG22_combo_CG10-13_8_21_14_all_39_12</strain>
    </source>
</reference>
<dbReference type="Pfam" id="PF00076">
    <property type="entry name" value="RRM_1"/>
    <property type="match status" value="1"/>
</dbReference>
<dbReference type="GO" id="GO:0003723">
    <property type="term" value="F:RNA binding"/>
    <property type="evidence" value="ECO:0007669"/>
    <property type="project" value="UniProtKB-KW"/>
</dbReference>
<comment type="caution">
    <text evidence="3">The sequence shown here is derived from an EMBL/GenBank/DDBJ whole genome shotgun (WGS) entry which is preliminary data.</text>
</comment>
<gene>
    <name evidence="3" type="ORF">COX05_02790</name>
</gene>
<keyword evidence="1" id="KW-0694">RNA-binding</keyword>
<dbReference type="InterPro" id="IPR012677">
    <property type="entry name" value="Nucleotide-bd_a/b_plait_sf"/>
</dbReference>
<evidence type="ECO:0000256" key="1">
    <source>
        <dbReference type="ARBA" id="ARBA00022884"/>
    </source>
</evidence>
<dbReference type="PANTHER" id="PTHR48024:SF56">
    <property type="entry name" value="HETEROGENEOUS NUCLEAR RIBONUCLEOPROTEIN A0"/>
    <property type="match status" value="1"/>
</dbReference>
<evidence type="ECO:0000313" key="4">
    <source>
        <dbReference type="Proteomes" id="UP000228495"/>
    </source>
</evidence>
<dbReference type="SMART" id="SM00360">
    <property type="entry name" value="RRM"/>
    <property type="match status" value="1"/>
</dbReference>
<dbReference type="InterPro" id="IPR050886">
    <property type="entry name" value="RNA-binding_reg"/>
</dbReference>
<dbReference type="Proteomes" id="UP000228495">
    <property type="component" value="Unassembled WGS sequence"/>
</dbReference>
<dbReference type="SUPFAM" id="SSF54928">
    <property type="entry name" value="RNA-binding domain, RBD"/>
    <property type="match status" value="1"/>
</dbReference>
<dbReference type="CDD" id="cd21608">
    <property type="entry name" value="RRM2_NsCP33_like"/>
    <property type="match status" value="1"/>
</dbReference>
<proteinExistence type="predicted"/>